<feature type="non-terminal residue" evidence="2">
    <location>
        <position position="1"/>
    </location>
</feature>
<evidence type="ECO:0000313" key="3">
    <source>
        <dbReference type="Proteomes" id="UP000485058"/>
    </source>
</evidence>
<dbReference type="Proteomes" id="UP000485058">
    <property type="component" value="Unassembled WGS sequence"/>
</dbReference>
<feature type="region of interest" description="Disordered" evidence="1">
    <location>
        <begin position="1"/>
        <end position="38"/>
    </location>
</feature>
<comment type="caution">
    <text evidence="2">The sequence shown here is derived from an EMBL/GenBank/DDBJ whole genome shotgun (WGS) entry which is preliminary data.</text>
</comment>
<name>A0A6A0AG35_HAELA</name>
<keyword evidence="3" id="KW-1185">Reference proteome</keyword>
<evidence type="ECO:0000313" key="2">
    <source>
        <dbReference type="EMBL" id="GFH31598.1"/>
    </source>
</evidence>
<accession>A0A6A0AG35</accession>
<reference evidence="2 3" key="1">
    <citation type="submission" date="2020-02" db="EMBL/GenBank/DDBJ databases">
        <title>Draft genome sequence of Haematococcus lacustris strain NIES-144.</title>
        <authorList>
            <person name="Morimoto D."/>
            <person name="Nakagawa S."/>
            <person name="Yoshida T."/>
            <person name="Sawayama S."/>
        </authorList>
    </citation>
    <scope>NUCLEOTIDE SEQUENCE [LARGE SCALE GENOMIC DNA]</scope>
    <source>
        <strain evidence="2 3">NIES-144</strain>
    </source>
</reference>
<proteinExistence type="predicted"/>
<gene>
    <name evidence="2" type="ORF">HaLaN_30672</name>
</gene>
<organism evidence="2 3">
    <name type="scientific">Haematococcus lacustris</name>
    <name type="common">Green alga</name>
    <name type="synonym">Haematococcus pluvialis</name>
    <dbReference type="NCBI Taxonomy" id="44745"/>
    <lineage>
        <taxon>Eukaryota</taxon>
        <taxon>Viridiplantae</taxon>
        <taxon>Chlorophyta</taxon>
        <taxon>core chlorophytes</taxon>
        <taxon>Chlorophyceae</taxon>
        <taxon>CS clade</taxon>
        <taxon>Chlamydomonadales</taxon>
        <taxon>Haematococcaceae</taxon>
        <taxon>Haematococcus</taxon>
    </lineage>
</organism>
<sequence length="38" mass="4063">MEEATGHAATAQALQAMEQGVPLHWSPQRNAAYPAATR</sequence>
<dbReference type="EMBL" id="BLLF01005759">
    <property type="protein sequence ID" value="GFH31598.1"/>
    <property type="molecule type" value="Genomic_DNA"/>
</dbReference>
<protein>
    <submittedName>
        <fullName evidence="2">Uncharacterized protein</fullName>
    </submittedName>
</protein>
<dbReference type="AlphaFoldDB" id="A0A6A0AG35"/>
<evidence type="ECO:0000256" key="1">
    <source>
        <dbReference type="SAM" id="MobiDB-lite"/>
    </source>
</evidence>